<evidence type="ECO:0000256" key="1">
    <source>
        <dbReference type="ARBA" id="ARBA00001974"/>
    </source>
</evidence>
<dbReference type="Pfam" id="PF01565">
    <property type="entry name" value="FAD_binding_4"/>
    <property type="match status" value="1"/>
</dbReference>
<organism evidence="21 22">
    <name type="scientific">Kordiimonas sediminis</name>
    <dbReference type="NCBI Taxonomy" id="1735581"/>
    <lineage>
        <taxon>Bacteria</taxon>
        <taxon>Pseudomonadati</taxon>
        <taxon>Pseudomonadota</taxon>
        <taxon>Alphaproteobacteria</taxon>
        <taxon>Kordiimonadales</taxon>
        <taxon>Kordiimonadaceae</taxon>
        <taxon>Kordiimonas</taxon>
    </lineage>
</organism>
<feature type="domain" description="FAD-binding PCMH-type" evidence="20">
    <location>
        <begin position="34"/>
        <end position="213"/>
    </location>
</feature>
<keyword evidence="10 19" id="KW-0274">FAD</keyword>
<dbReference type="GO" id="GO:0009252">
    <property type="term" value="P:peptidoglycan biosynthetic process"/>
    <property type="evidence" value="ECO:0007669"/>
    <property type="project" value="UniProtKB-UniRule"/>
</dbReference>
<keyword evidence="7 19" id="KW-0963">Cytoplasm</keyword>
<dbReference type="PANTHER" id="PTHR21071:SF4">
    <property type="entry name" value="UDP-N-ACETYLENOLPYRUVOYLGLUCOSAMINE REDUCTASE"/>
    <property type="match status" value="1"/>
</dbReference>
<evidence type="ECO:0000256" key="12">
    <source>
        <dbReference type="ARBA" id="ARBA00022960"/>
    </source>
</evidence>
<dbReference type="InterPro" id="IPR016169">
    <property type="entry name" value="FAD-bd_PCMH_sub2"/>
</dbReference>
<dbReference type="Proteomes" id="UP000630923">
    <property type="component" value="Unassembled WGS sequence"/>
</dbReference>
<comment type="cofactor">
    <cofactor evidence="1 19">
        <name>FAD</name>
        <dbReference type="ChEBI" id="CHEBI:57692"/>
    </cofactor>
</comment>
<evidence type="ECO:0000256" key="9">
    <source>
        <dbReference type="ARBA" id="ARBA00022630"/>
    </source>
</evidence>
<evidence type="ECO:0000256" key="2">
    <source>
        <dbReference type="ARBA" id="ARBA00003921"/>
    </source>
</evidence>
<dbReference type="RefSeq" id="WP_191251956.1">
    <property type="nucleotide sequence ID" value="NZ_BNCI01000002.1"/>
</dbReference>
<dbReference type="EC" id="1.3.1.98" evidence="5 19"/>
<evidence type="ECO:0000256" key="15">
    <source>
        <dbReference type="ARBA" id="ARBA00023306"/>
    </source>
</evidence>
<dbReference type="NCBIfam" id="NF010480">
    <property type="entry name" value="PRK13905.1"/>
    <property type="match status" value="1"/>
</dbReference>
<dbReference type="Gene3D" id="3.30.43.10">
    <property type="entry name" value="Uridine Diphospho-n-acetylenolpyruvylglucosamine Reductase, domain 2"/>
    <property type="match status" value="1"/>
</dbReference>
<gene>
    <name evidence="19 21" type="primary">murB</name>
    <name evidence="21" type="ORF">GCM10017044_16980</name>
</gene>
<dbReference type="InterPro" id="IPR016166">
    <property type="entry name" value="FAD-bd_PCMH"/>
</dbReference>
<evidence type="ECO:0000256" key="5">
    <source>
        <dbReference type="ARBA" id="ARBA00012518"/>
    </source>
</evidence>
<reference evidence="21" key="1">
    <citation type="journal article" date="2014" name="Int. J. Syst. Evol. Microbiol.">
        <title>Complete genome sequence of Corynebacterium casei LMG S-19264T (=DSM 44701T), isolated from a smear-ripened cheese.</title>
        <authorList>
            <consortium name="US DOE Joint Genome Institute (JGI-PGF)"/>
            <person name="Walter F."/>
            <person name="Albersmeier A."/>
            <person name="Kalinowski J."/>
            <person name="Ruckert C."/>
        </authorList>
    </citation>
    <scope>NUCLEOTIDE SEQUENCE</scope>
    <source>
        <strain evidence="21">KCTC 42590</strain>
    </source>
</reference>
<evidence type="ECO:0000256" key="4">
    <source>
        <dbReference type="ARBA" id="ARBA00004752"/>
    </source>
</evidence>
<feature type="active site" description="Proton donor" evidence="19">
    <location>
        <position position="227"/>
    </location>
</feature>
<comment type="subcellular location">
    <subcellularLocation>
        <location evidence="3 19">Cytoplasm</location>
    </subcellularLocation>
</comment>
<dbReference type="SUPFAM" id="SSF56194">
    <property type="entry name" value="Uridine diphospho-N-Acetylenolpyruvylglucosamine reductase, MurB, C-terminal domain"/>
    <property type="match status" value="1"/>
</dbReference>
<sequence>MTTVGSGTAIKIDLPEVHGRLAFDANLSRLSWFRTGGTADVLFEPADEADLIRFLRKLPSGTPITVIGVGSNLLVRDGGIRGVVIRLGRTFSDIRIRGTVVKAGAGAMDVHVARKAATAGVAGLEFMVGVPGSIGGALRMNAGAYGSDIADVLMHARAVDFFGHVHELDKDDFGFSYRKSTLPADLIFLDASFSGRMGDPEEIQARMDAIMSERAESQPIGTRTGGSTFKNPDGRKAWELIDAAGCRGLRVGDAEMSEKHCNFLINHGAASAKDIETLGEMVRDKVKATSGIELEWEIRIVGDTDEPLNQEGTAQ</sequence>
<dbReference type="EMBL" id="BNCI01000002">
    <property type="protein sequence ID" value="GHF23161.1"/>
    <property type="molecule type" value="Genomic_DNA"/>
</dbReference>
<protein>
    <recommendedName>
        <fullName evidence="6 19">UDP-N-acetylenolpyruvoylglucosamine reductase</fullName>
        <ecNumber evidence="5 19">1.3.1.98</ecNumber>
    </recommendedName>
    <alternativeName>
        <fullName evidence="17 19">UDP-N-acetylmuramate dehydrogenase</fullName>
    </alternativeName>
</protein>
<feature type="active site" evidence="19">
    <location>
        <position position="297"/>
    </location>
</feature>
<proteinExistence type="inferred from homology"/>
<keyword evidence="13 19" id="KW-0573">Peptidoglycan synthesis</keyword>
<evidence type="ECO:0000256" key="3">
    <source>
        <dbReference type="ARBA" id="ARBA00004496"/>
    </source>
</evidence>
<keyword evidence="11 19" id="KW-0521">NADP</keyword>
<dbReference type="GO" id="GO:0005829">
    <property type="term" value="C:cytosol"/>
    <property type="evidence" value="ECO:0007669"/>
    <property type="project" value="TreeGrafter"/>
</dbReference>
<dbReference type="GO" id="GO:0071949">
    <property type="term" value="F:FAD binding"/>
    <property type="evidence" value="ECO:0007669"/>
    <property type="project" value="InterPro"/>
</dbReference>
<dbReference type="PANTHER" id="PTHR21071">
    <property type="entry name" value="UDP-N-ACETYLENOLPYRUVOYLGLUCOSAMINE REDUCTASE"/>
    <property type="match status" value="1"/>
</dbReference>
<dbReference type="Gene3D" id="3.30.465.10">
    <property type="match status" value="1"/>
</dbReference>
<evidence type="ECO:0000256" key="8">
    <source>
        <dbReference type="ARBA" id="ARBA00022618"/>
    </source>
</evidence>
<keyword evidence="9 19" id="KW-0285">Flavoprotein</keyword>
<dbReference type="InterPro" id="IPR016167">
    <property type="entry name" value="FAD-bd_PCMH_sub1"/>
</dbReference>
<evidence type="ECO:0000256" key="16">
    <source>
        <dbReference type="ARBA" id="ARBA00023316"/>
    </source>
</evidence>
<dbReference type="AlphaFoldDB" id="A0A919E8D8"/>
<evidence type="ECO:0000256" key="11">
    <source>
        <dbReference type="ARBA" id="ARBA00022857"/>
    </source>
</evidence>
<dbReference type="InterPro" id="IPR036635">
    <property type="entry name" value="MurB_C_sf"/>
</dbReference>
<evidence type="ECO:0000256" key="17">
    <source>
        <dbReference type="ARBA" id="ARBA00031026"/>
    </source>
</evidence>
<evidence type="ECO:0000259" key="20">
    <source>
        <dbReference type="PROSITE" id="PS51387"/>
    </source>
</evidence>
<dbReference type="Pfam" id="PF02873">
    <property type="entry name" value="MurB_C"/>
    <property type="match status" value="1"/>
</dbReference>
<dbReference type="GO" id="GO:0008762">
    <property type="term" value="F:UDP-N-acetylmuramate dehydrogenase activity"/>
    <property type="evidence" value="ECO:0007669"/>
    <property type="project" value="UniProtKB-UniRule"/>
</dbReference>
<dbReference type="InterPro" id="IPR006094">
    <property type="entry name" value="Oxid_FAD_bind_N"/>
</dbReference>
<evidence type="ECO:0000256" key="7">
    <source>
        <dbReference type="ARBA" id="ARBA00022490"/>
    </source>
</evidence>
<name>A0A919E8D8_9PROT</name>
<keyword evidence="14 19" id="KW-0560">Oxidoreductase</keyword>
<dbReference type="HAMAP" id="MF_00037">
    <property type="entry name" value="MurB"/>
    <property type="match status" value="1"/>
</dbReference>
<dbReference type="GO" id="GO:0071555">
    <property type="term" value="P:cell wall organization"/>
    <property type="evidence" value="ECO:0007669"/>
    <property type="project" value="UniProtKB-KW"/>
</dbReference>
<comment type="pathway">
    <text evidence="4 19">Cell wall biogenesis; peptidoglycan biosynthesis.</text>
</comment>
<accession>A0A919E8D8</accession>
<dbReference type="Gene3D" id="3.90.78.10">
    <property type="entry name" value="UDP-N-acetylenolpyruvoylglucosamine reductase, C-terminal domain"/>
    <property type="match status" value="1"/>
</dbReference>
<evidence type="ECO:0000256" key="6">
    <source>
        <dbReference type="ARBA" id="ARBA00015188"/>
    </source>
</evidence>
<keyword evidence="8 19" id="KW-0132">Cell division</keyword>
<dbReference type="PROSITE" id="PS51387">
    <property type="entry name" value="FAD_PCMH"/>
    <property type="match status" value="1"/>
</dbReference>
<keyword evidence="15 19" id="KW-0131">Cell cycle</keyword>
<reference evidence="21" key="2">
    <citation type="submission" date="2020-09" db="EMBL/GenBank/DDBJ databases">
        <authorList>
            <person name="Sun Q."/>
            <person name="Kim S."/>
        </authorList>
    </citation>
    <scope>NUCLEOTIDE SEQUENCE</scope>
    <source>
        <strain evidence="21">KCTC 42590</strain>
    </source>
</reference>
<keyword evidence="22" id="KW-1185">Reference proteome</keyword>
<evidence type="ECO:0000256" key="19">
    <source>
        <dbReference type="HAMAP-Rule" id="MF_00037"/>
    </source>
</evidence>
<evidence type="ECO:0000313" key="22">
    <source>
        <dbReference type="Proteomes" id="UP000630923"/>
    </source>
</evidence>
<dbReference type="InterPro" id="IPR036318">
    <property type="entry name" value="FAD-bd_PCMH-like_sf"/>
</dbReference>
<comment type="function">
    <text evidence="2 19">Cell wall formation.</text>
</comment>
<evidence type="ECO:0000256" key="10">
    <source>
        <dbReference type="ARBA" id="ARBA00022827"/>
    </source>
</evidence>
<comment type="caution">
    <text evidence="21">The sequence shown here is derived from an EMBL/GenBank/DDBJ whole genome shotgun (WGS) entry which is preliminary data.</text>
</comment>
<dbReference type="GO" id="GO:0051301">
    <property type="term" value="P:cell division"/>
    <property type="evidence" value="ECO:0007669"/>
    <property type="project" value="UniProtKB-KW"/>
</dbReference>
<dbReference type="NCBIfam" id="TIGR00179">
    <property type="entry name" value="murB"/>
    <property type="match status" value="1"/>
</dbReference>
<dbReference type="GO" id="GO:0008360">
    <property type="term" value="P:regulation of cell shape"/>
    <property type="evidence" value="ECO:0007669"/>
    <property type="project" value="UniProtKB-KW"/>
</dbReference>
<evidence type="ECO:0000256" key="18">
    <source>
        <dbReference type="ARBA" id="ARBA00048914"/>
    </source>
</evidence>
<dbReference type="SUPFAM" id="SSF56176">
    <property type="entry name" value="FAD-binding/transporter-associated domain-like"/>
    <property type="match status" value="1"/>
</dbReference>
<comment type="catalytic activity">
    <reaction evidence="18 19">
        <text>UDP-N-acetyl-alpha-D-muramate + NADP(+) = UDP-N-acetyl-3-O-(1-carboxyvinyl)-alpha-D-glucosamine + NADPH + H(+)</text>
        <dbReference type="Rhea" id="RHEA:12248"/>
        <dbReference type="ChEBI" id="CHEBI:15378"/>
        <dbReference type="ChEBI" id="CHEBI:57783"/>
        <dbReference type="ChEBI" id="CHEBI:58349"/>
        <dbReference type="ChEBI" id="CHEBI:68483"/>
        <dbReference type="ChEBI" id="CHEBI:70757"/>
        <dbReference type="EC" id="1.3.1.98"/>
    </reaction>
</comment>
<keyword evidence="12 19" id="KW-0133">Cell shape</keyword>
<evidence type="ECO:0000256" key="13">
    <source>
        <dbReference type="ARBA" id="ARBA00022984"/>
    </source>
</evidence>
<dbReference type="InterPro" id="IPR003170">
    <property type="entry name" value="MurB"/>
</dbReference>
<evidence type="ECO:0000313" key="21">
    <source>
        <dbReference type="EMBL" id="GHF23161.1"/>
    </source>
</evidence>
<evidence type="ECO:0000256" key="14">
    <source>
        <dbReference type="ARBA" id="ARBA00023002"/>
    </source>
</evidence>
<dbReference type="InterPro" id="IPR011601">
    <property type="entry name" value="MurB_C"/>
</dbReference>
<feature type="active site" evidence="19">
    <location>
        <position position="178"/>
    </location>
</feature>
<comment type="similarity">
    <text evidence="19">Belongs to the MurB family.</text>
</comment>
<keyword evidence="16 19" id="KW-0961">Cell wall biogenesis/degradation</keyword>